<keyword evidence="1" id="KW-1133">Transmembrane helix</keyword>
<accession>A0A5J4IP28</accession>
<dbReference type="EMBL" id="BKCG01000003">
    <property type="protein sequence ID" value="GER59375.1"/>
    <property type="molecule type" value="Genomic_DNA"/>
</dbReference>
<gene>
    <name evidence="2" type="ORF">ULMA_14830</name>
</gene>
<proteinExistence type="predicted"/>
<name>A0A5J4IP28_9FLAO</name>
<dbReference type="RefSeq" id="WP_151673627.1">
    <property type="nucleotide sequence ID" value="NZ_BKCG01000003.1"/>
</dbReference>
<keyword evidence="1" id="KW-0472">Membrane</keyword>
<feature type="transmembrane region" description="Helical" evidence="1">
    <location>
        <begin position="119"/>
        <end position="139"/>
    </location>
</feature>
<evidence type="ECO:0000313" key="2">
    <source>
        <dbReference type="EMBL" id="GER59375.1"/>
    </source>
</evidence>
<evidence type="ECO:0000313" key="3">
    <source>
        <dbReference type="Proteomes" id="UP000326509"/>
    </source>
</evidence>
<protein>
    <recommendedName>
        <fullName evidence="4">GTP-binding protein</fullName>
    </recommendedName>
</protein>
<dbReference type="OrthoDB" id="1451346at2"/>
<dbReference type="Proteomes" id="UP000326509">
    <property type="component" value="Unassembled WGS sequence"/>
</dbReference>
<evidence type="ECO:0000256" key="1">
    <source>
        <dbReference type="SAM" id="Phobius"/>
    </source>
</evidence>
<evidence type="ECO:0008006" key="4">
    <source>
        <dbReference type="Google" id="ProtNLM"/>
    </source>
</evidence>
<feature type="transmembrane region" description="Helical" evidence="1">
    <location>
        <begin position="87"/>
        <end position="107"/>
    </location>
</feature>
<keyword evidence="3" id="KW-1185">Reference proteome</keyword>
<organism evidence="2 3">
    <name type="scientific">Patiriisocius marinus</name>
    <dbReference type="NCBI Taxonomy" id="1397112"/>
    <lineage>
        <taxon>Bacteria</taxon>
        <taxon>Pseudomonadati</taxon>
        <taxon>Bacteroidota</taxon>
        <taxon>Flavobacteriia</taxon>
        <taxon>Flavobacteriales</taxon>
        <taxon>Flavobacteriaceae</taxon>
        <taxon>Patiriisocius</taxon>
    </lineage>
</organism>
<dbReference type="AlphaFoldDB" id="A0A5J4IP28"/>
<reference evidence="2 3" key="1">
    <citation type="submission" date="2019-08" db="EMBL/GenBank/DDBJ databases">
        <title>Draft genome sequence of Ulvibacter marinus type strain NBRC 109484.</title>
        <authorList>
            <person name="Kawano K."/>
            <person name="Ushijima N."/>
            <person name="Kihara M."/>
            <person name="Itoh H."/>
        </authorList>
    </citation>
    <scope>NUCLEOTIDE SEQUENCE [LARGE SCALE GENOMIC DNA]</scope>
    <source>
        <strain evidence="2 3">NBRC 109484</strain>
    </source>
</reference>
<comment type="caution">
    <text evidence="2">The sequence shown here is derived from an EMBL/GenBank/DDBJ whole genome shotgun (WGS) entry which is preliminary data.</text>
</comment>
<keyword evidence="1" id="KW-0812">Transmembrane</keyword>
<sequence>MELSNEIVLRPRFTIESTDAPDKLLATFEESKTHTVDFVISRIDDHVFIRIPKNKQHFWSPQLHLEIYKIESQPTIIKGLYGPNPTVWTMFMFLHFVVGTLFIGAGVWMYTNIALGDPFIFPIVALITLFIMWFVLYFSGRLGKQAGKKEMLQLQAYFYETLKKGHSSLL</sequence>